<dbReference type="Proteomes" id="UP000288405">
    <property type="component" value="Unassembled WGS sequence"/>
</dbReference>
<sequence>MSQPALALHDSKPANCWALTLTDGEVTQTLIVRAPNEGRAREWAMERTKLPREHCIINSCRPVEHWVHRRDAMVTMVDPRLNHLRAIAEPHGLQVYQFLGEAMPRAVVIASPEDHKALQDGIQWTAERCQRLERALNDCVSVMTNGDTESLDHATALRVATILLKGDK</sequence>
<gene>
    <name evidence="1" type="ORF">CWE11_10805</name>
</gene>
<evidence type="ECO:0000313" key="1">
    <source>
        <dbReference type="EMBL" id="RUO28190.1"/>
    </source>
</evidence>
<reference evidence="1 2" key="1">
    <citation type="journal article" date="2011" name="Front. Microbiol.">
        <title>Genomic signatures of strain selection and enhancement in Bacillus atrophaeus var. globigii, a historical biowarfare simulant.</title>
        <authorList>
            <person name="Gibbons H.S."/>
            <person name="Broomall S.M."/>
            <person name="McNew L.A."/>
            <person name="Daligault H."/>
            <person name="Chapman C."/>
            <person name="Bruce D."/>
            <person name="Karavis M."/>
            <person name="Krepps M."/>
            <person name="McGregor P.A."/>
            <person name="Hong C."/>
            <person name="Park K.H."/>
            <person name="Akmal A."/>
            <person name="Feldman A."/>
            <person name="Lin J.S."/>
            <person name="Chang W.E."/>
            <person name="Higgs B.W."/>
            <person name="Demirev P."/>
            <person name="Lindquist J."/>
            <person name="Liem A."/>
            <person name="Fochler E."/>
            <person name="Read T.D."/>
            <person name="Tapia R."/>
            <person name="Johnson S."/>
            <person name="Bishop-Lilly K.A."/>
            <person name="Detter C."/>
            <person name="Han C."/>
            <person name="Sozhamannan S."/>
            <person name="Rosenzweig C.N."/>
            <person name="Skowronski E.W."/>
        </authorList>
    </citation>
    <scope>NUCLEOTIDE SEQUENCE [LARGE SCALE GENOMIC DNA]</scope>
    <source>
        <strain evidence="1 2">GYP-17</strain>
    </source>
</reference>
<accession>A0A432WB43</accession>
<organism evidence="1 2">
    <name type="scientific">Aliidiomarina sanyensis</name>
    <dbReference type="NCBI Taxonomy" id="1249555"/>
    <lineage>
        <taxon>Bacteria</taxon>
        <taxon>Pseudomonadati</taxon>
        <taxon>Pseudomonadota</taxon>
        <taxon>Gammaproteobacteria</taxon>
        <taxon>Alteromonadales</taxon>
        <taxon>Idiomarinaceae</taxon>
        <taxon>Aliidiomarina</taxon>
    </lineage>
</organism>
<protein>
    <submittedName>
        <fullName evidence="1">Uncharacterized protein</fullName>
    </submittedName>
</protein>
<keyword evidence="2" id="KW-1185">Reference proteome</keyword>
<comment type="caution">
    <text evidence="1">The sequence shown here is derived from an EMBL/GenBank/DDBJ whole genome shotgun (WGS) entry which is preliminary data.</text>
</comment>
<proteinExistence type="predicted"/>
<dbReference type="RefSeq" id="WP_126777640.1">
    <property type="nucleotide sequence ID" value="NZ_PIPM01000016.1"/>
</dbReference>
<dbReference type="EMBL" id="PIPM01000016">
    <property type="protein sequence ID" value="RUO28190.1"/>
    <property type="molecule type" value="Genomic_DNA"/>
</dbReference>
<evidence type="ECO:0000313" key="2">
    <source>
        <dbReference type="Proteomes" id="UP000288405"/>
    </source>
</evidence>
<name>A0A432WB43_9GAMM</name>
<dbReference type="AlphaFoldDB" id="A0A432WB43"/>